<dbReference type="Proteomes" id="UP001054837">
    <property type="component" value="Unassembled WGS sequence"/>
</dbReference>
<keyword evidence="3" id="KW-1185">Reference proteome</keyword>
<name>A0AAV4UKS0_9ARAC</name>
<evidence type="ECO:0000313" key="3">
    <source>
        <dbReference type="Proteomes" id="UP001054837"/>
    </source>
</evidence>
<organism evidence="2 3">
    <name type="scientific">Caerostris darwini</name>
    <dbReference type="NCBI Taxonomy" id="1538125"/>
    <lineage>
        <taxon>Eukaryota</taxon>
        <taxon>Metazoa</taxon>
        <taxon>Ecdysozoa</taxon>
        <taxon>Arthropoda</taxon>
        <taxon>Chelicerata</taxon>
        <taxon>Arachnida</taxon>
        <taxon>Araneae</taxon>
        <taxon>Araneomorphae</taxon>
        <taxon>Entelegynae</taxon>
        <taxon>Araneoidea</taxon>
        <taxon>Araneidae</taxon>
        <taxon>Caerostris</taxon>
    </lineage>
</organism>
<reference evidence="2 3" key="1">
    <citation type="submission" date="2021-06" db="EMBL/GenBank/DDBJ databases">
        <title>Caerostris darwini draft genome.</title>
        <authorList>
            <person name="Kono N."/>
            <person name="Arakawa K."/>
        </authorList>
    </citation>
    <scope>NUCLEOTIDE SEQUENCE [LARGE SCALE GENOMIC DNA]</scope>
</reference>
<dbReference type="AlphaFoldDB" id="A0AAV4UKS0"/>
<evidence type="ECO:0000313" key="2">
    <source>
        <dbReference type="EMBL" id="GIY58378.1"/>
    </source>
</evidence>
<feature type="compositionally biased region" description="Basic and acidic residues" evidence="1">
    <location>
        <begin position="114"/>
        <end position="124"/>
    </location>
</feature>
<feature type="region of interest" description="Disordered" evidence="1">
    <location>
        <begin position="95"/>
        <end position="126"/>
    </location>
</feature>
<comment type="caution">
    <text evidence="2">The sequence shown here is derived from an EMBL/GenBank/DDBJ whole genome shotgun (WGS) entry which is preliminary data.</text>
</comment>
<accession>A0AAV4UKS0</accession>
<proteinExistence type="predicted"/>
<sequence length="188" mass="21427">MSLFAFWQTTSIGRRQTIFLASALLLGRRRDQCRTEDSTLPHYRPLLGHKKALFSYGQLLSCWGWSRTRSILPSQTTRVFFFPDPHQRTDSICRTKRNPFQSGSRLDAMMSRDGSPDQHPDSDRSAGLLTISPLSDAISPPRILSQIPPPFFLYVPFRFLADDLHWTPTDDIFSVFSSSSQAARSMLD</sequence>
<evidence type="ECO:0000256" key="1">
    <source>
        <dbReference type="SAM" id="MobiDB-lite"/>
    </source>
</evidence>
<dbReference type="EMBL" id="BPLQ01011492">
    <property type="protein sequence ID" value="GIY58378.1"/>
    <property type="molecule type" value="Genomic_DNA"/>
</dbReference>
<protein>
    <submittedName>
        <fullName evidence="2">Uncharacterized protein</fullName>
    </submittedName>
</protein>
<gene>
    <name evidence="2" type="ORF">CDAR_316391</name>
</gene>